<name>A0A0F9GMR8_9ZZZZ</name>
<dbReference type="AlphaFoldDB" id="A0A0F9GMR8"/>
<protein>
    <recommendedName>
        <fullName evidence="1">Glycogen debranching enzyme bacterial and archaeal type N-terminal domain-containing protein</fullName>
    </recommendedName>
</protein>
<proteinExistence type="predicted"/>
<evidence type="ECO:0000313" key="2">
    <source>
        <dbReference type="EMBL" id="KKL64412.1"/>
    </source>
</evidence>
<feature type="domain" description="Glycogen debranching enzyme bacterial and archaeal type N-terminal" evidence="1">
    <location>
        <begin position="28"/>
        <end position="161"/>
    </location>
</feature>
<organism evidence="2">
    <name type="scientific">marine sediment metagenome</name>
    <dbReference type="NCBI Taxonomy" id="412755"/>
    <lineage>
        <taxon>unclassified sequences</taxon>
        <taxon>metagenomes</taxon>
        <taxon>ecological metagenomes</taxon>
    </lineage>
</organism>
<gene>
    <name evidence="2" type="ORF">LCGC14_2165290</name>
</gene>
<sequence>MSDAAISEVLPPLVVPCAGEDLEELLGREWLLTNRIGAYASATIPGTNTRQYHGLLVAATKPPGGRVLALSAVMDQLIVPAEEGQTTYDLATFEFPGTFNPCGAGNLVEFRHDVAATFLYRCGPAELVKEIILAETANAVAVRYRLLSGPACRLRIRPFLA</sequence>
<evidence type="ECO:0000259" key="1">
    <source>
        <dbReference type="Pfam" id="PF12439"/>
    </source>
</evidence>
<reference evidence="2" key="1">
    <citation type="journal article" date="2015" name="Nature">
        <title>Complex archaea that bridge the gap between prokaryotes and eukaryotes.</title>
        <authorList>
            <person name="Spang A."/>
            <person name="Saw J.H."/>
            <person name="Jorgensen S.L."/>
            <person name="Zaremba-Niedzwiedzka K."/>
            <person name="Martijn J."/>
            <person name="Lind A.E."/>
            <person name="van Eijk R."/>
            <person name="Schleper C."/>
            <person name="Guy L."/>
            <person name="Ettema T.J."/>
        </authorList>
    </citation>
    <scope>NUCLEOTIDE SEQUENCE</scope>
</reference>
<dbReference type="EMBL" id="LAZR01027854">
    <property type="protein sequence ID" value="KKL64412.1"/>
    <property type="molecule type" value="Genomic_DNA"/>
</dbReference>
<dbReference type="Pfam" id="PF12439">
    <property type="entry name" value="GDE_N"/>
    <property type="match status" value="1"/>
</dbReference>
<accession>A0A0F9GMR8</accession>
<comment type="caution">
    <text evidence="2">The sequence shown here is derived from an EMBL/GenBank/DDBJ whole genome shotgun (WGS) entry which is preliminary data.</text>
</comment>
<dbReference type="InterPro" id="IPR024742">
    <property type="entry name" value="Glycogen_debranch_N"/>
</dbReference>
<feature type="non-terminal residue" evidence="2">
    <location>
        <position position="161"/>
    </location>
</feature>